<evidence type="ECO:0000256" key="6">
    <source>
        <dbReference type="ARBA" id="ARBA00022927"/>
    </source>
</evidence>
<keyword evidence="11" id="KW-1185">Reference proteome</keyword>
<keyword evidence="7" id="KW-1006">Bacterial flagellum protein export</keyword>
<dbReference type="GO" id="GO:0044781">
    <property type="term" value="P:bacterial-type flagellum organization"/>
    <property type="evidence" value="ECO:0007669"/>
    <property type="project" value="UniProtKB-KW"/>
</dbReference>
<feature type="compositionally biased region" description="Polar residues" evidence="8">
    <location>
        <begin position="29"/>
        <end position="49"/>
    </location>
</feature>
<reference evidence="10 11" key="1">
    <citation type="submission" date="2019-09" db="EMBL/GenBank/DDBJ databases">
        <title>Sulfurimonas gotlandica sp. nov., a chemoautotrophic and psychrotolerant epsilonproteobacterium isolated from a pelagic redoxcline, and an emended description of the genus Sulfurimonas.</title>
        <authorList>
            <person name="Wang S."/>
            <person name="Jiang L."/>
            <person name="Shao S."/>
        </authorList>
    </citation>
    <scope>NUCLEOTIDE SEQUENCE [LARGE SCALE GENOMIC DNA]</scope>
    <source>
        <strain evidence="10 11">GYSZ_1</strain>
    </source>
</reference>
<dbReference type="PANTHER" id="PTHR34982:SF1">
    <property type="entry name" value="FLAGELLAR ASSEMBLY PROTEIN FLIH"/>
    <property type="match status" value="1"/>
</dbReference>
<evidence type="ECO:0000313" key="11">
    <source>
        <dbReference type="Proteomes" id="UP000326944"/>
    </source>
</evidence>
<dbReference type="RefSeq" id="WP_152306641.1">
    <property type="nucleotide sequence ID" value="NZ_CP043617.1"/>
</dbReference>
<keyword evidence="5" id="KW-1005">Bacterial flagellum biogenesis</keyword>
<protein>
    <recommendedName>
        <fullName evidence="3">Flagellar assembly protein FliH</fullName>
    </recommendedName>
</protein>
<evidence type="ECO:0000256" key="4">
    <source>
        <dbReference type="ARBA" id="ARBA00022448"/>
    </source>
</evidence>
<dbReference type="NCBIfam" id="NF005196">
    <property type="entry name" value="PRK06669.1-1"/>
    <property type="match status" value="1"/>
</dbReference>
<keyword evidence="10" id="KW-0966">Cell projection</keyword>
<dbReference type="GO" id="GO:0005829">
    <property type="term" value="C:cytosol"/>
    <property type="evidence" value="ECO:0007669"/>
    <property type="project" value="TreeGrafter"/>
</dbReference>
<dbReference type="InterPro" id="IPR018035">
    <property type="entry name" value="Flagellar_FliH/T3SS_HrpE"/>
</dbReference>
<dbReference type="OrthoDB" id="5347569at2"/>
<dbReference type="Pfam" id="PF02108">
    <property type="entry name" value="FliH"/>
    <property type="match status" value="1"/>
</dbReference>
<dbReference type="KEGG" id="sulg:FJR48_02765"/>
<organism evidence="10 11">
    <name type="scientific">Sulfurimonas lithotrophica</name>
    <dbReference type="NCBI Taxonomy" id="2590022"/>
    <lineage>
        <taxon>Bacteria</taxon>
        <taxon>Pseudomonadati</taxon>
        <taxon>Campylobacterota</taxon>
        <taxon>Epsilonproteobacteria</taxon>
        <taxon>Campylobacterales</taxon>
        <taxon>Sulfurimonadaceae</taxon>
        <taxon>Sulfurimonas</taxon>
    </lineage>
</organism>
<keyword evidence="4" id="KW-0813">Transport</keyword>
<keyword evidence="10" id="KW-0282">Flagellum</keyword>
<evidence type="ECO:0000256" key="3">
    <source>
        <dbReference type="ARBA" id="ARBA00016507"/>
    </source>
</evidence>
<sequence length="268" mass="29461">MAKVISENKLSKHTMDKYKFKVFSMNVGSNEENKEQVGTSSLQETSAESKTQEKQEIQNVDSSSLSTNSKDSLIESLMKKTDEMSSNFIKLQMKLENMSDEHKLELQKVKDEAFEKGVEEGLEQAKKNQDNNVANSLNQFIASVETLGQSAKEFESALEGIKSSLLEAACDIAKEVISIELSDNSNEIAKVLSEELINELQSASKVKLKVNPKNHGAISEAVGSDERIEVLADNAVSEGGVVVLSDAGNIDAQIKKRFERVKRAALSE</sequence>
<evidence type="ECO:0000256" key="1">
    <source>
        <dbReference type="ARBA" id="ARBA00003041"/>
    </source>
</evidence>
<comment type="similarity">
    <text evidence="2">Belongs to the FliH family.</text>
</comment>
<feature type="domain" description="Flagellar assembly protein FliH/Type III secretion system HrpE" evidence="9">
    <location>
        <begin position="137"/>
        <end position="261"/>
    </location>
</feature>
<dbReference type="PANTHER" id="PTHR34982">
    <property type="entry name" value="YOP PROTEINS TRANSLOCATION PROTEIN L"/>
    <property type="match status" value="1"/>
</dbReference>
<dbReference type="GO" id="GO:0015031">
    <property type="term" value="P:protein transport"/>
    <property type="evidence" value="ECO:0007669"/>
    <property type="project" value="UniProtKB-KW"/>
</dbReference>
<feature type="region of interest" description="Disordered" evidence="8">
    <location>
        <begin position="29"/>
        <end position="70"/>
    </location>
</feature>
<dbReference type="Proteomes" id="UP000326944">
    <property type="component" value="Chromosome"/>
</dbReference>
<feature type="compositionally biased region" description="Low complexity" evidence="8">
    <location>
        <begin position="61"/>
        <end position="70"/>
    </location>
</feature>
<comment type="function">
    <text evidence="1">Needed for flagellar regrowth and assembly.</text>
</comment>
<name>A0A5P8NZ36_9BACT</name>
<keyword evidence="6" id="KW-0653">Protein transport</keyword>
<evidence type="ECO:0000256" key="7">
    <source>
        <dbReference type="ARBA" id="ARBA00023225"/>
    </source>
</evidence>
<proteinExistence type="inferred from homology"/>
<evidence type="ECO:0000313" key="10">
    <source>
        <dbReference type="EMBL" id="QFR48698.1"/>
    </source>
</evidence>
<dbReference type="InterPro" id="IPR051472">
    <property type="entry name" value="T3SS_Stator/FliH"/>
</dbReference>
<dbReference type="EMBL" id="CP043617">
    <property type="protein sequence ID" value="QFR48698.1"/>
    <property type="molecule type" value="Genomic_DNA"/>
</dbReference>
<keyword evidence="10" id="KW-0969">Cilium</keyword>
<dbReference type="AlphaFoldDB" id="A0A5P8NZ36"/>
<accession>A0A5P8NZ36</accession>
<gene>
    <name evidence="10" type="ORF">FJR48_02765</name>
</gene>
<evidence type="ECO:0000256" key="5">
    <source>
        <dbReference type="ARBA" id="ARBA00022795"/>
    </source>
</evidence>
<evidence type="ECO:0000259" key="9">
    <source>
        <dbReference type="Pfam" id="PF02108"/>
    </source>
</evidence>
<evidence type="ECO:0000256" key="2">
    <source>
        <dbReference type="ARBA" id="ARBA00006602"/>
    </source>
</evidence>
<evidence type="ECO:0000256" key="8">
    <source>
        <dbReference type="SAM" id="MobiDB-lite"/>
    </source>
</evidence>